<feature type="compositionally biased region" description="Polar residues" evidence="1">
    <location>
        <begin position="1498"/>
        <end position="1548"/>
    </location>
</feature>
<feature type="compositionally biased region" description="Polar residues" evidence="1">
    <location>
        <begin position="1407"/>
        <end position="1431"/>
    </location>
</feature>
<feature type="region of interest" description="Disordered" evidence="1">
    <location>
        <begin position="1407"/>
        <end position="1467"/>
    </location>
</feature>
<keyword evidence="3" id="KW-1185">Reference proteome</keyword>
<dbReference type="EMBL" id="JAFNEN010000104">
    <property type="protein sequence ID" value="KAG8194354.1"/>
    <property type="molecule type" value="Genomic_DNA"/>
</dbReference>
<organism evidence="2 3">
    <name type="scientific">Oedothorax gibbosus</name>
    <dbReference type="NCBI Taxonomy" id="931172"/>
    <lineage>
        <taxon>Eukaryota</taxon>
        <taxon>Metazoa</taxon>
        <taxon>Ecdysozoa</taxon>
        <taxon>Arthropoda</taxon>
        <taxon>Chelicerata</taxon>
        <taxon>Arachnida</taxon>
        <taxon>Araneae</taxon>
        <taxon>Araneomorphae</taxon>
        <taxon>Entelegynae</taxon>
        <taxon>Araneoidea</taxon>
        <taxon>Linyphiidae</taxon>
        <taxon>Erigoninae</taxon>
        <taxon>Oedothorax</taxon>
    </lineage>
</organism>
<feature type="compositionally biased region" description="Polar residues" evidence="1">
    <location>
        <begin position="1441"/>
        <end position="1465"/>
    </location>
</feature>
<protein>
    <submittedName>
        <fullName evidence="2">Uncharacterized protein</fullName>
    </submittedName>
</protein>
<evidence type="ECO:0000313" key="2">
    <source>
        <dbReference type="EMBL" id="KAG8194354.1"/>
    </source>
</evidence>
<comment type="caution">
    <text evidence="2">The sequence shown here is derived from an EMBL/GenBank/DDBJ whole genome shotgun (WGS) entry which is preliminary data.</text>
</comment>
<proteinExistence type="predicted"/>
<evidence type="ECO:0000313" key="3">
    <source>
        <dbReference type="Proteomes" id="UP000827092"/>
    </source>
</evidence>
<accession>A0AAV6VCH1</accession>
<feature type="compositionally biased region" description="Basic and acidic residues" evidence="1">
    <location>
        <begin position="1488"/>
        <end position="1497"/>
    </location>
</feature>
<sequence length="1548" mass="178436">MGPKEEDFLDNVDNTNQNQEYHGPKEEDFLDNVDNTNQNQEYVEKIPKNEISDKRAANREFDKIDQVEEDVDEVVVSRGPGENQVDEIVSNVSLKELDANEIVDNMGPKEEDFLDNVNNTNQNHELVEKIPKNEISDQRADNREFDKIDQVEEDVDENSSSYFQNFTFISKNNKESEVRLKRNIRNNVRGSAKEECMENAGRKVMHKCVNVVGHLPEFRTLEHALGSIGHAYESHKNVTQICIQEVFDRCTYDTNFRMKMKAVNTIGVSLDIDFQEEFEMDKCNKKSVQNMLSAIESCYQGEIHHVKTSATDTVHQILNEAAYCIEDHTAYTCVIDNQKLFRDTMTKLMHAIKEFSSKQLEKEKNVKNHNETRLCFVYLDYFRVENCEKDFYLYVQCLANGTMHQGQFQKVHACFESALKHCPQAAIESLIEMLAGAVGGRGGYQSALSGSSGTGYSQDSSALENFKLSDHGSCKPTDFETIEPCIRLLFQAYVTLHHIHYNKEGIPKQLEKAGLCLYSKMKPCEKKMVDKILGHHAKPLNLAIPENYEQGAGEIRTSVTLSNENVVCSTRFRPMRRYTAVMHPSPVEHHGYKLTGNVHHAVLPAVTPQIHAQRPTRRYTAGAYVPQTVTNWHFPGPVRYGYRITPTKTYSRRLTPPVESIDQDFGAPVTQVQGYKPQDQREKYHVSHHDVPPTKMHQYPAPPKVMRYKVTSVPGQDYRRAAATLPQRAHIRATTLKHRRYPINAKENLMDEDAPGTTKTNYVPKNRHYHYYIDPKKESSTKFDEVFLPTRIHGKVFERVFPSTVKYVEHTLIEHHYRWKKPPQKPQRHYYHVPGSNYTEIIQVETHGYRVYTPAVRYGTRVIDVTTRKSFVSPRKRRTRIDHVLPTKVYTQHVHPLSVAHSEDPPQAFTQIYKSPKCEQISGWIPITGKKVDMIQLIQQTGGRCKHPFAIECYSEDPDKKHDEVTCDIHSGFCCEGNCQKYKVRLMCCDEHFIEEKPAMTCHNQPISEYLPIKKFSQDIGHCNYPIKISCSLVNNSHPQLRVDCDVIRGVKCTTKGSHERRYHEHLMPPEEEAQYFPPPVFQDRKTMPPPRTVVHQVPPKAEFIYDEKPVTSVNAIIRRPQIGRYPGHEPVPPTSVYQQTPGHMQHYQDSQKTTTMRSRHNFIPDTQIPDQYPVPPTSVHRQIPVMRVTERYNVPYTLMHKRPPGKIPVYYYDREKITTQRSRVVNPLAARFTAHHSVPTTKVYRQPAGQQFDGTYPAPHTSIYRQTPGDTHYHDTRRLTTQGRAVVQPRISIVPGFQNVPPTSRHRQKPRPIIHYHDYGKPTTVNSRQIPIDNYTYHRERPPGVTSAHRYRVTGRHYFEHHKITSRPDAVNIPVRHYYYDVPKVTSRPVYLPQGRNKQYGTVQDTAVQENSTGKVRTVTRSTQKSTDSIQEPHIRHAESSTGIQQYRPQNSQRYSSTAQQYRNSSKDAVAYKAYQRTGHSIQTSRSTEHSTERRVTVSNRTATDSTEQVRTSSTGHSSKTAKNDSSTGHSSTNRYRIKTQQYRTQQ</sequence>
<feature type="region of interest" description="Disordered" evidence="1">
    <location>
        <begin position="1"/>
        <end position="32"/>
    </location>
</feature>
<evidence type="ECO:0000256" key="1">
    <source>
        <dbReference type="SAM" id="MobiDB-lite"/>
    </source>
</evidence>
<gene>
    <name evidence="2" type="ORF">JTE90_029225</name>
</gene>
<reference evidence="2 3" key="1">
    <citation type="journal article" date="2022" name="Nat. Ecol. Evol.">
        <title>A masculinizing supergene underlies an exaggerated male reproductive morph in a spider.</title>
        <authorList>
            <person name="Hendrickx F."/>
            <person name="De Corte Z."/>
            <person name="Sonet G."/>
            <person name="Van Belleghem S.M."/>
            <person name="Kostlbacher S."/>
            <person name="Vangestel C."/>
        </authorList>
    </citation>
    <scope>NUCLEOTIDE SEQUENCE [LARGE SCALE GENOMIC DNA]</scope>
    <source>
        <strain evidence="2">W744_W776</strain>
    </source>
</reference>
<feature type="region of interest" description="Disordered" evidence="1">
    <location>
        <begin position="1479"/>
        <end position="1548"/>
    </location>
</feature>
<name>A0AAV6VCH1_9ARAC</name>
<dbReference type="Proteomes" id="UP000827092">
    <property type="component" value="Unassembled WGS sequence"/>
</dbReference>